<dbReference type="Gene3D" id="3.40.640.10">
    <property type="entry name" value="Type I PLP-dependent aspartate aminotransferase-like (Major domain)"/>
    <property type="match status" value="1"/>
</dbReference>
<organism evidence="4 5">
    <name type="scientific">Candidatus Gottesmanbacteria bacterium RIFCSPHIGHO2_01_FULL_47_48</name>
    <dbReference type="NCBI Taxonomy" id="1798381"/>
    <lineage>
        <taxon>Bacteria</taxon>
        <taxon>Candidatus Gottesmaniibacteriota</taxon>
    </lineage>
</organism>
<evidence type="ECO:0000256" key="3">
    <source>
        <dbReference type="RuleBase" id="RU004508"/>
    </source>
</evidence>
<dbReference type="Gene3D" id="3.90.1150.10">
    <property type="entry name" value="Aspartate Aminotransferase, domain 1"/>
    <property type="match status" value="1"/>
</dbReference>
<gene>
    <name evidence="4" type="ORF">A2721_00360</name>
</gene>
<dbReference type="EMBL" id="MFJK01000015">
    <property type="protein sequence ID" value="OGG18385.1"/>
    <property type="molecule type" value="Genomic_DNA"/>
</dbReference>
<evidence type="ECO:0000256" key="1">
    <source>
        <dbReference type="PIRSR" id="PIRSR000390-1"/>
    </source>
</evidence>
<dbReference type="PANTHER" id="PTHR30244">
    <property type="entry name" value="TRANSAMINASE"/>
    <property type="match status" value="1"/>
</dbReference>
<keyword evidence="2 3" id="KW-0663">Pyridoxal phosphate</keyword>
<proteinExistence type="inferred from homology"/>
<dbReference type="SUPFAM" id="SSF53383">
    <property type="entry name" value="PLP-dependent transferases"/>
    <property type="match status" value="1"/>
</dbReference>
<comment type="similarity">
    <text evidence="3">Belongs to the DegT/DnrJ/EryC1 family.</text>
</comment>
<feature type="modified residue" description="N6-(pyridoxal phosphate)lysine" evidence="2">
    <location>
        <position position="187"/>
    </location>
</feature>
<dbReference type="Proteomes" id="UP000177871">
    <property type="component" value="Unassembled WGS sequence"/>
</dbReference>
<accession>A0A1F6A172</accession>
<dbReference type="GO" id="GO:0030170">
    <property type="term" value="F:pyridoxal phosphate binding"/>
    <property type="evidence" value="ECO:0007669"/>
    <property type="project" value="TreeGrafter"/>
</dbReference>
<dbReference type="GO" id="GO:0000271">
    <property type="term" value="P:polysaccharide biosynthetic process"/>
    <property type="evidence" value="ECO:0007669"/>
    <property type="project" value="TreeGrafter"/>
</dbReference>
<protein>
    <recommendedName>
        <fullName evidence="6">Aminotransferase class I/classII domain-containing protein</fullName>
    </recommendedName>
</protein>
<evidence type="ECO:0000313" key="4">
    <source>
        <dbReference type="EMBL" id="OGG18385.1"/>
    </source>
</evidence>
<evidence type="ECO:0000256" key="2">
    <source>
        <dbReference type="PIRSR" id="PIRSR000390-2"/>
    </source>
</evidence>
<reference evidence="4 5" key="1">
    <citation type="journal article" date="2016" name="Nat. Commun.">
        <title>Thousands of microbial genomes shed light on interconnected biogeochemical processes in an aquifer system.</title>
        <authorList>
            <person name="Anantharaman K."/>
            <person name="Brown C.T."/>
            <person name="Hug L.A."/>
            <person name="Sharon I."/>
            <person name="Castelle C.J."/>
            <person name="Probst A.J."/>
            <person name="Thomas B.C."/>
            <person name="Singh A."/>
            <person name="Wilkins M.J."/>
            <person name="Karaoz U."/>
            <person name="Brodie E.L."/>
            <person name="Williams K.H."/>
            <person name="Hubbard S.S."/>
            <person name="Banfield J.F."/>
        </authorList>
    </citation>
    <scope>NUCLEOTIDE SEQUENCE [LARGE SCALE GENOMIC DNA]</scope>
</reference>
<dbReference type="STRING" id="1798381.A2721_00360"/>
<dbReference type="InterPro" id="IPR015424">
    <property type="entry name" value="PyrdxlP-dep_Trfase"/>
</dbReference>
<name>A0A1F6A172_9BACT</name>
<dbReference type="GO" id="GO:0008483">
    <property type="term" value="F:transaminase activity"/>
    <property type="evidence" value="ECO:0007669"/>
    <property type="project" value="TreeGrafter"/>
</dbReference>
<comment type="caution">
    <text evidence="4">The sequence shown here is derived from an EMBL/GenBank/DDBJ whole genome shotgun (WGS) entry which is preliminary data.</text>
</comment>
<dbReference type="InterPro" id="IPR000653">
    <property type="entry name" value="DegT/StrS_aminotransferase"/>
</dbReference>
<dbReference type="InterPro" id="IPR015421">
    <property type="entry name" value="PyrdxlP-dep_Trfase_major"/>
</dbReference>
<evidence type="ECO:0000313" key="5">
    <source>
        <dbReference type="Proteomes" id="UP000177871"/>
    </source>
</evidence>
<dbReference type="InterPro" id="IPR015422">
    <property type="entry name" value="PyrdxlP-dep_Trfase_small"/>
</dbReference>
<dbReference type="PIRSF" id="PIRSF000390">
    <property type="entry name" value="PLP_StrS"/>
    <property type="match status" value="1"/>
</dbReference>
<sequence>MRNPFKPIAISLIPNYSFSDVVRSFWLFLQPWAYLDFQAEGRLVGKISLFLGRKHVILCESGRAAEYFLLKALGIGPGDEVIIQAFTCVAVPNSIIWNGARPVYCDIDESLNLDPKKLEKLITLKTKAVIFQATFGAMGKIREIREICRQHKVLLIEDLAHGLGNESKTEKLGNFGGAAYLSFGRDKVISGIWGGAVVTDDDGLYERLQALTESLPERGRWWVAKQLVFAPLVYLILQTYAFFNLGKALHRTLWLAGILPKVLDLAEKEGERREVFHRGMPGALARLAESQLTDLGKMIGHRKRLADYYDGALRGVAGVKFPGGEGSSFLRYSILVSDPQGLRRFAARRNVFLGDWYDNVVAPKGVSLEKAGYRLGSCSQAEEMTGKIVNLPTGVNVDLVDAERVVNVISLWLKHKD</sequence>
<feature type="active site" description="Proton acceptor" evidence="1">
    <location>
        <position position="187"/>
    </location>
</feature>
<dbReference type="AlphaFoldDB" id="A0A1F6A172"/>
<dbReference type="Pfam" id="PF01041">
    <property type="entry name" value="DegT_DnrJ_EryC1"/>
    <property type="match status" value="2"/>
</dbReference>
<evidence type="ECO:0008006" key="6">
    <source>
        <dbReference type="Google" id="ProtNLM"/>
    </source>
</evidence>
<dbReference type="PANTHER" id="PTHR30244:SF34">
    <property type="entry name" value="DTDP-4-AMINO-4,6-DIDEOXYGALACTOSE TRANSAMINASE"/>
    <property type="match status" value="1"/>
</dbReference>